<accession>A0AAE3U6R9</accession>
<sequence length="595" mass="65500">MINKKTTLATLTVCGVLALSGCTLNQMVKKSKEQKVAVTPNPLEVHADQVKFTAEATLPVKMLKKKTTYTGNIAYKYGDKKTDVGSIQFNAADYPNAKKESPVKSQEFNFPYQEDMRRGELTFTGTAAKGKKSKVSPELAIAQGIITTSRLAQDAVPVVYAETGYNPDPEYKPTYVAFYFDQGKSALKTSEVRSKRGKFLDAFIADKNVTKTVTVTGTHSPEGTERKNKFLSDDRAKQIEKFYRQKMKQYDYKSQADSVEFVLKPVFEDWTVLKDSVNSSTILQQEQKDQVLSIVDGGGEWEEKEKQLEKLAFWKTLFKQVYPKLRNANTEILTLVEKKTDAEMSAISKRIVEGKDTVGALSEAELAWSASLTPIVEEKQAIYAVAVKNYDSWQAHNDYAATQLEMAKKSSDPAKKAQLADDAITHLETAKTKQETAEVYSNLATAYTIKGDKQKAADAITKAQSLTGNDQVTKAINATKGVQQIRAAQYSEAAATLSQAGDDASVLYNKALAQLLAGQNDAAVATLNDAAAKDASNGDIYYLMAVANARAKKEADVFTNLQKAVQNKSSLREKAVDDLEFAAYKDSEGFKNSLK</sequence>
<dbReference type="Proteomes" id="UP001228581">
    <property type="component" value="Unassembled WGS sequence"/>
</dbReference>
<evidence type="ECO:0000256" key="1">
    <source>
        <dbReference type="PROSITE-ProRule" id="PRU00339"/>
    </source>
</evidence>
<dbReference type="SUPFAM" id="SSF48452">
    <property type="entry name" value="TPR-like"/>
    <property type="match status" value="1"/>
</dbReference>
<dbReference type="EMBL" id="JASJOT010000001">
    <property type="protein sequence ID" value="MDJ1491569.1"/>
    <property type="molecule type" value="Genomic_DNA"/>
</dbReference>
<dbReference type="Proteomes" id="UP001241110">
    <property type="component" value="Unassembled WGS sequence"/>
</dbReference>
<evidence type="ECO:0000313" key="4">
    <source>
        <dbReference type="Proteomes" id="UP001228581"/>
    </source>
</evidence>
<proteinExistence type="predicted"/>
<reference evidence="2 4" key="1">
    <citation type="submission" date="2023-05" db="EMBL/GenBank/DDBJ databases">
        <authorList>
            <person name="Zhang X."/>
        </authorList>
    </citation>
    <scope>NUCLEOTIDE SEQUENCE</scope>
    <source>
        <strain evidence="3 4">DM2B3-1</strain>
        <strain evidence="2">YF14B1</strain>
    </source>
</reference>
<evidence type="ECO:0000313" key="2">
    <source>
        <dbReference type="EMBL" id="MDJ1481606.1"/>
    </source>
</evidence>
<organism evidence="2 5">
    <name type="scientific">Xanthocytophaga flava</name>
    <dbReference type="NCBI Taxonomy" id="3048013"/>
    <lineage>
        <taxon>Bacteria</taxon>
        <taxon>Pseudomonadati</taxon>
        <taxon>Bacteroidota</taxon>
        <taxon>Cytophagia</taxon>
        <taxon>Cytophagales</taxon>
        <taxon>Rhodocytophagaceae</taxon>
        <taxon>Xanthocytophaga</taxon>
    </lineage>
</organism>
<dbReference type="AlphaFoldDB" id="A0AAE3U6R9"/>
<keyword evidence="1" id="KW-0802">TPR repeat</keyword>
<protein>
    <submittedName>
        <fullName evidence="2">Uncharacterized protein</fullName>
    </submittedName>
</protein>
<comment type="caution">
    <text evidence="2">The sequence shown here is derived from an EMBL/GenBank/DDBJ whole genome shotgun (WGS) entry which is preliminary data.</text>
</comment>
<dbReference type="PROSITE" id="PS51257">
    <property type="entry name" value="PROKAR_LIPOPROTEIN"/>
    <property type="match status" value="1"/>
</dbReference>
<dbReference type="RefSeq" id="WP_313979601.1">
    <property type="nucleotide sequence ID" value="NZ_JASJOR010000016.1"/>
</dbReference>
<dbReference type="PROSITE" id="PS50005">
    <property type="entry name" value="TPR"/>
    <property type="match status" value="1"/>
</dbReference>
<evidence type="ECO:0000313" key="5">
    <source>
        <dbReference type="Proteomes" id="UP001241110"/>
    </source>
</evidence>
<dbReference type="Gene3D" id="1.25.40.10">
    <property type="entry name" value="Tetratricopeptide repeat domain"/>
    <property type="match status" value="2"/>
</dbReference>
<dbReference type="EMBL" id="JASJOS010000005">
    <property type="protein sequence ID" value="MDJ1481606.1"/>
    <property type="molecule type" value="Genomic_DNA"/>
</dbReference>
<gene>
    <name evidence="2" type="ORF">QNI16_13990</name>
    <name evidence="3" type="ORF">QNI19_01425</name>
</gene>
<dbReference type="InterPro" id="IPR019734">
    <property type="entry name" value="TPR_rpt"/>
</dbReference>
<dbReference type="SMART" id="SM00028">
    <property type="entry name" value="TPR"/>
    <property type="match status" value="3"/>
</dbReference>
<evidence type="ECO:0000313" key="3">
    <source>
        <dbReference type="EMBL" id="MDJ1491569.1"/>
    </source>
</evidence>
<name>A0AAE3U6R9_9BACT</name>
<dbReference type="InterPro" id="IPR011990">
    <property type="entry name" value="TPR-like_helical_dom_sf"/>
</dbReference>
<feature type="repeat" description="TPR" evidence="1">
    <location>
        <begin position="437"/>
        <end position="470"/>
    </location>
</feature>
<keyword evidence="4" id="KW-1185">Reference proteome</keyword>